<feature type="non-terminal residue" evidence="1">
    <location>
        <position position="1"/>
    </location>
</feature>
<keyword evidence="2" id="KW-1185">Reference proteome</keyword>
<proteinExistence type="predicted"/>
<comment type="caution">
    <text evidence="1">The sequence shown here is derived from an EMBL/GenBank/DDBJ whole genome shotgun (WGS) entry which is preliminary data.</text>
</comment>
<dbReference type="AlphaFoldDB" id="A0ABD0M057"/>
<name>A0ABD0M057_9CAEN</name>
<evidence type="ECO:0000313" key="1">
    <source>
        <dbReference type="EMBL" id="KAK7504748.1"/>
    </source>
</evidence>
<protein>
    <submittedName>
        <fullName evidence="1">Uncharacterized protein</fullName>
    </submittedName>
</protein>
<evidence type="ECO:0000313" key="2">
    <source>
        <dbReference type="Proteomes" id="UP001519460"/>
    </source>
</evidence>
<accession>A0ABD0M057</accession>
<dbReference type="Proteomes" id="UP001519460">
    <property type="component" value="Unassembled WGS sequence"/>
</dbReference>
<organism evidence="1 2">
    <name type="scientific">Batillaria attramentaria</name>
    <dbReference type="NCBI Taxonomy" id="370345"/>
    <lineage>
        <taxon>Eukaryota</taxon>
        <taxon>Metazoa</taxon>
        <taxon>Spiralia</taxon>
        <taxon>Lophotrochozoa</taxon>
        <taxon>Mollusca</taxon>
        <taxon>Gastropoda</taxon>
        <taxon>Caenogastropoda</taxon>
        <taxon>Sorbeoconcha</taxon>
        <taxon>Cerithioidea</taxon>
        <taxon>Batillariidae</taxon>
        <taxon>Batillaria</taxon>
    </lineage>
</organism>
<sequence length="99" mass="11038">RPQSQSTKQDNVITASAAQNVAGRVWRRRGSIEGTIRFLPKPKPKGSALLQSIRIASTRAAVSPGRVLLEEKLFESPPRRSFLKIPALHARFRIPREPS</sequence>
<reference evidence="1 2" key="1">
    <citation type="journal article" date="2023" name="Sci. Data">
        <title>Genome assembly of the Korean intertidal mud-creeper Batillaria attramentaria.</title>
        <authorList>
            <person name="Patra A.K."/>
            <person name="Ho P.T."/>
            <person name="Jun S."/>
            <person name="Lee S.J."/>
            <person name="Kim Y."/>
            <person name="Won Y.J."/>
        </authorList>
    </citation>
    <scope>NUCLEOTIDE SEQUENCE [LARGE SCALE GENOMIC DNA]</scope>
    <source>
        <strain evidence="1">Wonlab-2016</strain>
    </source>
</reference>
<dbReference type="EMBL" id="JACVVK020000013">
    <property type="protein sequence ID" value="KAK7504748.1"/>
    <property type="molecule type" value="Genomic_DNA"/>
</dbReference>
<gene>
    <name evidence="1" type="ORF">BaRGS_00003776</name>
</gene>